<evidence type="ECO:0000259" key="5">
    <source>
        <dbReference type="Pfam" id="PF04064"/>
    </source>
</evidence>
<dbReference type="FunCoup" id="A0A136JDZ3">
    <property type="interactions" value="1039"/>
</dbReference>
<feature type="domain" description="Protein HGH1 N-terminal" evidence="4">
    <location>
        <begin position="94"/>
        <end position="278"/>
    </location>
</feature>
<dbReference type="Pfam" id="PF04063">
    <property type="entry name" value="DUF383"/>
    <property type="match status" value="1"/>
</dbReference>
<evidence type="ECO:0000256" key="2">
    <source>
        <dbReference type="ARBA" id="ARBA00014076"/>
    </source>
</evidence>
<dbReference type="Proteomes" id="UP000070501">
    <property type="component" value="Unassembled WGS sequence"/>
</dbReference>
<evidence type="ECO:0000259" key="4">
    <source>
        <dbReference type="Pfam" id="PF04063"/>
    </source>
</evidence>
<evidence type="ECO:0000256" key="3">
    <source>
        <dbReference type="SAM" id="MobiDB-lite"/>
    </source>
</evidence>
<sequence length="381" mass="43403">MPTELEELVDFIIHPNPQIRLLAAEGLIPYSTSQPSIFKADNFKPVENLKKLIKDHPKIAEHVLTILINLTGDQEVLGKVASDEKFLDDILSYVVLPEEPNANLHSMLLANLAKYDGFKKIIERKQPAPKGLETDELVVNQLLDLFVKGADGTYNKDADFDHLAYLFADLSKHAEFRQHFLKQQDYDGVIPLNKIKVFTEHKSDVRRKGVASTVKNIAFEISSHEQLIAEDEIDILPYILLPITGSEEYDEDDTMDMLADLQLLPPDKERDSDPNIIQTHVETLMLLTTTKEVRDYLRQVKVYPIIRETHLRVDNEGVQEVCERLVQVLMADDAKEDEEEDKSVRITELEDGEEEADSSRKATRTSKDDDDDDDDAQIVEV</sequence>
<dbReference type="OrthoDB" id="338814at2759"/>
<gene>
    <name evidence="6" type="ORF">Micbo1qcDRAFT_230637</name>
</gene>
<dbReference type="Pfam" id="PF04064">
    <property type="entry name" value="DUF384"/>
    <property type="match status" value="1"/>
</dbReference>
<dbReference type="STRING" id="196109.A0A136JDZ3"/>
<dbReference type="InterPro" id="IPR007206">
    <property type="entry name" value="Protein_HGH1_C"/>
</dbReference>
<evidence type="ECO:0000256" key="1">
    <source>
        <dbReference type="ARBA" id="ARBA00006712"/>
    </source>
</evidence>
<dbReference type="Gene3D" id="1.25.10.10">
    <property type="entry name" value="Leucine-rich Repeat Variant"/>
    <property type="match status" value="1"/>
</dbReference>
<dbReference type="InterPro" id="IPR011989">
    <property type="entry name" value="ARM-like"/>
</dbReference>
<comment type="similarity">
    <text evidence="1">Belongs to the HGH1 family.</text>
</comment>
<reference evidence="7" key="1">
    <citation type="submission" date="2016-02" db="EMBL/GenBank/DDBJ databases">
        <title>Draft genome sequence of Microdochium bolleyi, a fungal endophyte of beachgrass.</title>
        <authorList>
            <consortium name="DOE Joint Genome Institute"/>
            <person name="David A.S."/>
            <person name="May G."/>
            <person name="Haridas S."/>
            <person name="Lim J."/>
            <person name="Wang M."/>
            <person name="Labutti K."/>
            <person name="Lipzen A."/>
            <person name="Barry K."/>
            <person name="Grigoriev I.V."/>
        </authorList>
    </citation>
    <scope>NUCLEOTIDE SEQUENCE [LARGE SCALE GENOMIC DNA]</scope>
    <source>
        <strain evidence="7">J235TASD1</strain>
    </source>
</reference>
<dbReference type="InterPro" id="IPR007205">
    <property type="entry name" value="Protein_HGH1_N"/>
</dbReference>
<dbReference type="PANTHER" id="PTHR13387:SF9">
    <property type="entry name" value="PROTEIN HGH1 HOMOLOG"/>
    <property type="match status" value="1"/>
</dbReference>
<feature type="domain" description="Protein HGH1 C-terminal" evidence="5">
    <location>
        <begin position="283"/>
        <end position="336"/>
    </location>
</feature>
<dbReference type="PANTHER" id="PTHR13387">
    <property type="entry name" value="PROTEIN HGH1 HOMOLOG"/>
    <property type="match status" value="1"/>
</dbReference>
<evidence type="ECO:0000313" key="7">
    <source>
        <dbReference type="Proteomes" id="UP000070501"/>
    </source>
</evidence>
<dbReference type="InterPro" id="IPR039717">
    <property type="entry name" value="Hgh1"/>
</dbReference>
<keyword evidence="7" id="KW-1185">Reference proteome</keyword>
<protein>
    <recommendedName>
        <fullName evidence="2">Protein HGH1 homolog</fullName>
    </recommendedName>
</protein>
<dbReference type="AlphaFoldDB" id="A0A136JDZ3"/>
<dbReference type="InParanoid" id="A0A136JDZ3"/>
<feature type="compositionally biased region" description="Acidic residues" evidence="3">
    <location>
        <begin position="368"/>
        <end position="381"/>
    </location>
</feature>
<dbReference type="SUPFAM" id="SSF48371">
    <property type="entry name" value="ARM repeat"/>
    <property type="match status" value="1"/>
</dbReference>
<organism evidence="6 7">
    <name type="scientific">Microdochium bolleyi</name>
    <dbReference type="NCBI Taxonomy" id="196109"/>
    <lineage>
        <taxon>Eukaryota</taxon>
        <taxon>Fungi</taxon>
        <taxon>Dikarya</taxon>
        <taxon>Ascomycota</taxon>
        <taxon>Pezizomycotina</taxon>
        <taxon>Sordariomycetes</taxon>
        <taxon>Xylariomycetidae</taxon>
        <taxon>Xylariales</taxon>
        <taxon>Microdochiaceae</taxon>
        <taxon>Microdochium</taxon>
    </lineage>
</organism>
<evidence type="ECO:0000313" key="6">
    <source>
        <dbReference type="EMBL" id="KXJ95369.1"/>
    </source>
</evidence>
<dbReference type="InterPro" id="IPR016024">
    <property type="entry name" value="ARM-type_fold"/>
</dbReference>
<feature type="region of interest" description="Disordered" evidence="3">
    <location>
        <begin position="333"/>
        <end position="381"/>
    </location>
</feature>
<proteinExistence type="inferred from homology"/>
<dbReference type="EMBL" id="KQ964246">
    <property type="protein sequence ID" value="KXJ95369.1"/>
    <property type="molecule type" value="Genomic_DNA"/>
</dbReference>
<accession>A0A136JDZ3</accession>
<name>A0A136JDZ3_9PEZI</name>